<evidence type="ECO:0000256" key="1">
    <source>
        <dbReference type="ARBA" id="ARBA00011764"/>
    </source>
</evidence>
<keyword evidence="4" id="KW-0804">Transcription</keyword>
<evidence type="ECO:0000313" key="8">
    <source>
        <dbReference type="EMBL" id="KAF6208371.1"/>
    </source>
</evidence>
<comment type="function">
    <text evidence="5">Involved in transvection phenomena (= synapsis-dependent gene expression), where the synaptic pairing of chromosomes carrying genes with which zeste interacts influences the expression of these genes. Zeste binds to DNA and stimulates transcription from a nearby promoter.</text>
</comment>
<reference evidence="8" key="1">
    <citation type="journal article" date="2021" name="Mol. Ecol. Resour.">
        <title>Apolygus lucorum genome provides insights into omnivorousness and mesophyll feeding.</title>
        <authorList>
            <person name="Liu Y."/>
            <person name="Liu H."/>
            <person name="Wang H."/>
            <person name="Huang T."/>
            <person name="Liu B."/>
            <person name="Yang B."/>
            <person name="Yin L."/>
            <person name="Li B."/>
            <person name="Zhang Y."/>
            <person name="Zhang S."/>
            <person name="Jiang F."/>
            <person name="Zhang X."/>
            <person name="Ren Y."/>
            <person name="Wang B."/>
            <person name="Wang S."/>
            <person name="Lu Y."/>
            <person name="Wu K."/>
            <person name="Fan W."/>
            <person name="Wang G."/>
        </authorList>
    </citation>
    <scope>NUCLEOTIDE SEQUENCE</scope>
    <source>
        <strain evidence="8">12Hb</strain>
    </source>
</reference>
<accession>A0A8S9XJB8</accession>
<comment type="caution">
    <text evidence="8">The sequence shown here is derived from an EMBL/GenBank/DDBJ whole genome shotgun (WGS) entry which is preliminary data.</text>
</comment>
<feature type="domain" description="Myb/SANT-like DNA-binding" evidence="7">
    <location>
        <begin position="289"/>
        <end position="342"/>
    </location>
</feature>
<feature type="compositionally biased region" description="Acidic residues" evidence="6">
    <location>
        <begin position="232"/>
        <end position="244"/>
    </location>
</feature>
<dbReference type="Proteomes" id="UP000466442">
    <property type="component" value="Unassembled WGS sequence"/>
</dbReference>
<organism evidence="8 9">
    <name type="scientific">Apolygus lucorum</name>
    <name type="common">Small green plant bug</name>
    <name type="synonym">Lygocoris lucorum</name>
    <dbReference type="NCBI Taxonomy" id="248454"/>
    <lineage>
        <taxon>Eukaryota</taxon>
        <taxon>Metazoa</taxon>
        <taxon>Ecdysozoa</taxon>
        <taxon>Arthropoda</taxon>
        <taxon>Hexapoda</taxon>
        <taxon>Insecta</taxon>
        <taxon>Pterygota</taxon>
        <taxon>Neoptera</taxon>
        <taxon>Paraneoptera</taxon>
        <taxon>Hemiptera</taxon>
        <taxon>Heteroptera</taxon>
        <taxon>Panheteroptera</taxon>
        <taxon>Cimicomorpha</taxon>
        <taxon>Miridae</taxon>
        <taxon>Mirini</taxon>
        <taxon>Apolygus</taxon>
    </lineage>
</organism>
<proteinExistence type="predicted"/>
<evidence type="ECO:0000256" key="3">
    <source>
        <dbReference type="ARBA" id="ARBA00023015"/>
    </source>
</evidence>
<gene>
    <name evidence="8" type="ORF">GE061_016825</name>
</gene>
<protein>
    <recommendedName>
        <fullName evidence="2">Regulatory protein zeste</fullName>
    </recommendedName>
</protein>
<dbReference type="AlphaFoldDB" id="A0A8S9XJB8"/>
<feature type="region of interest" description="Disordered" evidence="6">
    <location>
        <begin position="385"/>
        <end position="414"/>
    </location>
</feature>
<sequence>MATTTMTTANGKIGAVDIKIGMGGILRTMSVGRDRSCKTETLTPSTSTYCDGNTEKFPGEKWKDKDENMDTVLTKLLAFHHQQWGEQAPPGLPISKEILDEPDGMRCKLNANHDQGTRLIEPVRVPPDDPTLDEWENTMSIPRGGSYQYESIKDRNREADVINGRRSTAAVKKEESCCVKRKKSAARGTEAPVIAGTRTTTEEHPMKRRSTAAVTGKRCLTSEKESESMDYTNEDSEDSEDSNDSVERSPRPPSARGLKTPQSAEHAVTHGTQSIKVRPAQRTLDPLYKVVLDKSMVRKIVAAKDEAWTKIKEDFIKATGKSISCDQLKKLLNNMKSSVKKKSDLEVTGNKKLKLLQWEKDFLELMDAVENPVLARVQGAVSMGIRTTDMSPNTSSPVSSQSSPQEPIPESSRI</sequence>
<dbReference type="InterPro" id="IPR028002">
    <property type="entry name" value="Myb_DNA-bind_5"/>
</dbReference>
<feature type="compositionally biased region" description="Low complexity" evidence="6">
    <location>
        <begin position="391"/>
        <end position="414"/>
    </location>
</feature>
<name>A0A8S9XJB8_APOLU</name>
<evidence type="ECO:0000259" key="7">
    <source>
        <dbReference type="Pfam" id="PF13873"/>
    </source>
</evidence>
<feature type="region of interest" description="Disordered" evidence="6">
    <location>
        <begin position="183"/>
        <end position="278"/>
    </location>
</feature>
<evidence type="ECO:0000256" key="2">
    <source>
        <dbReference type="ARBA" id="ARBA00016807"/>
    </source>
</evidence>
<dbReference type="EMBL" id="WIXP02000007">
    <property type="protein sequence ID" value="KAF6208371.1"/>
    <property type="molecule type" value="Genomic_DNA"/>
</dbReference>
<keyword evidence="9" id="KW-1185">Reference proteome</keyword>
<dbReference type="Pfam" id="PF13873">
    <property type="entry name" value="Myb_DNA-bind_5"/>
    <property type="match status" value="1"/>
</dbReference>
<evidence type="ECO:0000256" key="4">
    <source>
        <dbReference type="ARBA" id="ARBA00023163"/>
    </source>
</evidence>
<dbReference type="OrthoDB" id="6630730at2759"/>
<keyword evidence="3" id="KW-0805">Transcription regulation</keyword>
<evidence type="ECO:0000313" key="9">
    <source>
        <dbReference type="Proteomes" id="UP000466442"/>
    </source>
</evidence>
<evidence type="ECO:0000256" key="6">
    <source>
        <dbReference type="SAM" id="MobiDB-lite"/>
    </source>
</evidence>
<evidence type="ECO:0000256" key="5">
    <source>
        <dbReference type="ARBA" id="ARBA00025466"/>
    </source>
</evidence>
<comment type="subunit">
    <text evidence="1">Self-associates forming complexes of several hundred monomers.</text>
</comment>